<proteinExistence type="predicted"/>
<feature type="domain" description="AbiEi antitoxin N-terminal" evidence="2">
    <location>
        <begin position="22"/>
        <end position="67"/>
    </location>
</feature>
<reference evidence="4" key="1">
    <citation type="submission" date="2017-09" db="EMBL/GenBank/DDBJ databases">
        <title>Depth-based differentiation of microbial function through sediment-hosted aquifers and enrichment of novel symbionts in the deep terrestrial subsurface.</title>
        <authorList>
            <person name="Probst A.J."/>
            <person name="Ladd B."/>
            <person name="Jarett J.K."/>
            <person name="Geller-Mcgrath D.E."/>
            <person name="Sieber C.M.K."/>
            <person name="Emerson J.B."/>
            <person name="Anantharaman K."/>
            <person name="Thomas B.C."/>
            <person name="Malmstrom R."/>
            <person name="Stieglmeier M."/>
            <person name="Klingl A."/>
            <person name="Woyke T."/>
            <person name="Ryan C.M."/>
            <person name="Banfield J.F."/>
        </authorList>
    </citation>
    <scope>NUCLEOTIDE SEQUENCE [LARGE SCALE GENOMIC DNA]</scope>
</reference>
<accession>A0A2M7SB62</accession>
<dbReference type="Pfam" id="PF13338">
    <property type="entry name" value="AbiEi_4"/>
    <property type="match status" value="1"/>
</dbReference>
<comment type="caution">
    <text evidence="3">The sequence shown here is derived from an EMBL/GenBank/DDBJ whole genome shotgun (WGS) entry which is preliminary data.</text>
</comment>
<dbReference type="Pfam" id="PF09407">
    <property type="entry name" value="AbiEi_1"/>
    <property type="match status" value="1"/>
</dbReference>
<dbReference type="InterPro" id="IPR025159">
    <property type="entry name" value="AbiEi_N"/>
</dbReference>
<organism evidence="3 4">
    <name type="scientific">Candidatus Desantisbacteria bacterium CG_4_10_14_0_8_um_filter_48_22</name>
    <dbReference type="NCBI Taxonomy" id="1974543"/>
    <lineage>
        <taxon>Bacteria</taxon>
        <taxon>Candidatus Desantisiibacteriota</taxon>
    </lineage>
</organism>
<evidence type="ECO:0000259" key="1">
    <source>
        <dbReference type="Pfam" id="PF09407"/>
    </source>
</evidence>
<feature type="domain" description="AbiEi antitoxin C-terminal" evidence="1">
    <location>
        <begin position="83"/>
        <end position="216"/>
    </location>
</feature>
<gene>
    <name evidence="3" type="ORF">COY52_06210</name>
</gene>
<name>A0A2M7SB62_9BACT</name>
<protein>
    <submittedName>
        <fullName evidence="3">Uncharacterized protein</fullName>
    </submittedName>
</protein>
<sequence>MNNNTGYSNLSRDELYLISRSEFERQKLITGEFVKKLFSDPRKAANILDKLTRKGRLIQIERGKYVSVPIKAPNQLWTPNEFIIAKLWMGDVPYYIGYFTMYNYWGFTEQVPQMVFVLNIGKSRTKVIGNVKYKAVKIDKRKYFGIQKIKIDGETVCISDKERTLVDFIYNPVGSFENVEKILKDNLNRINIRKFIKYLISFPVSSTRRRAGYILENLNSNLQLNKLRDTIGSDKTFFTLDPSNPSRKGNINSKWGIIVNR</sequence>
<evidence type="ECO:0000313" key="4">
    <source>
        <dbReference type="Proteomes" id="UP000229307"/>
    </source>
</evidence>
<dbReference type="Proteomes" id="UP000229307">
    <property type="component" value="Unassembled WGS sequence"/>
</dbReference>
<evidence type="ECO:0000313" key="3">
    <source>
        <dbReference type="EMBL" id="PIZ16755.1"/>
    </source>
</evidence>
<dbReference type="InterPro" id="IPR018547">
    <property type="entry name" value="AbiEi_C"/>
</dbReference>
<dbReference type="AlphaFoldDB" id="A0A2M7SB62"/>
<dbReference type="EMBL" id="PFMR01000168">
    <property type="protein sequence ID" value="PIZ16755.1"/>
    <property type="molecule type" value="Genomic_DNA"/>
</dbReference>
<evidence type="ECO:0000259" key="2">
    <source>
        <dbReference type="Pfam" id="PF13338"/>
    </source>
</evidence>